<reference evidence="2 3" key="1">
    <citation type="submission" date="2024-05" db="EMBL/GenBank/DDBJ databases">
        <title>Genome sequence of Ponticoccus litoralis KCCM 90028.</title>
        <authorList>
            <person name="Kim J.M."/>
            <person name="Lee J.K."/>
            <person name="Choi B.J."/>
            <person name="Bayburt H."/>
            <person name="Baek J.H."/>
            <person name="Jeon C.O."/>
        </authorList>
    </citation>
    <scope>NUCLEOTIDE SEQUENCE [LARGE SCALE GENOMIC DNA]</scope>
    <source>
        <strain evidence="2 3">KCCM 90028</strain>
    </source>
</reference>
<protein>
    <submittedName>
        <fullName evidence="2">RNA-binding domain-containing protein</fullName>
    </submittedName>
</protein>
<sequence length="811" mass="90630">MDDDTRFTSVEGQNWDFKDKWPASHKDSYFAGICRLICAFSNSHGGFIVFGVHDQTRLPGHNNILPDIDRLTLSFKQLTGSSFEYEFSRCPGVGGIGGVEFLLIKPRKRTSRPLVFQNSLAGYEKGKIWVRDGNEVLQAGPQHFATLFLSDDSDGIEGFIPPSSAQIKRFIGRTESMVDLFDWVNNSDEPRTYLYGKGGSGKTTIAREFAKLAKIAGREIRVEGVDALDIVIFLSAKEKELSSPDAEVVEISEPDFHDELSLLSQIVKLSGGEVDVIEQQDASLADYRRTVQEYLNHFSYLIVLDDVDTLTTKGIDPGADFLYRALSRAKKRSKVLYTIRNAPSQSIHNSIEVPGLQGVDYDEFVDECVKRFRAPTPDKEFRTNRLPALSERRPLVIETIIALSRTSGGYKGADRLFTQNVGNDVRDYVFSREWDALGSNLERPLLAALADLNKPTSFEDLKILLTAGDSAVRDAISAVREMFLTVDDTGQDTLFSLAALTRAFVNSKKANLKLYPAIRQRVRAYKQTVKITSPEVARIISAVRRLVPLRFSDHSEQSLKAALQRVQDTELGPSITEDPVFRALKGYVESIQRRPDLVATRDDFGYSLQMKHEPEFEELAAWFEAEKSSGVITDSIFVITDAVISGRRYSEDQKISMISRKATTAYNMARQKIGDSPDAAYTLAETSVLLHCKAFKHNVLNGSPMTGVSEKYAKNTSYLLIRLSSEYGAWRPIEELSVLQKKVDGYLDPFAEALFPYLDSLSAKARTKSEASRLRNALKAVAGGGFDKSKWLDTTMTPQLIDRLKALEARL</sequence>
<keyword evidence="3" id="KW-1185">Reference proteome</keyword>
<organism evidence="2 3">
    <name type="scientific">Ponticoccus litoralis</name>
    <dbReference type="NCBI Taxonomy" id="422297"/>
    <lineage>
        <taxon>Bacteria</taxon>
        <taxon>Pseudomonadati</taxon>
        <taxon>Pseudomonadota</taxon>
        <taxon>Alphaproteobacteria</taxon>
        <taxon>Rhodobacterales</taxon>
        <taxon>Roseobacteraceae</taxon>
        <taxon>Ponticoccus</taxon>
    </lineage>
</organism>
<evidence type="ECO:0000259" key="1">
    <source>
        <dbReference type="Pfam" id="PF04326"/>
    </source>
</evidence>
<dbReference type="Gene3D" id="3.30.950.30">
    <property type="entry name" value="Schlafen, AAA domain"/>
    <property type="match status" value="1"/>
</dbReference>
<dbReference type="InterPro" id="IPR027417">
    <property type="entry name" value="P-loop_NTPase"/>
</dbReference>
<evidence type="ECO:0000313" key="2">
    <source>
        <dbReference type="EMBL" id="MEN9063097.1"/>
    </source>
</evidence>
<feature type="domain" description="Schlafen AlbA-2" evidence="1">
    <location>
        <begin position="11"/>
        <end position="136"/>
    </location>
</feature>
<dbReference type="Gene3D" id="3.40.50.300">
    <property type="entry name" value="P-loop containing nucleotide triphosphate hydrolases"/>
    <property type="match status" value="1"/>
</dbReference>
<dbReference type="Proteomes" id="UP001428774">
    <property type="component" value="Unassembled WGS sequence"/>
</dbReference>
<dbReference type="AlphaFoldDB" id="A0AAW9SKC2"/>
<dbReference type="SUPFAM" id="SSF52540">
    <property type="entry name" value="P-loop containing nucleoside triphosphate hydrolases"/>
    <property type="match status" value="1"/>
</dbReference>
<accession>A0AAW9SKC2</accession>
<gene>
    <name evidence="2" type="ORF">ABFB10_21050</name>
</gene>
<dbReference type="GO" id="GO:0043531">
    <property type="term" value="F:ADP binding"/>
    <property type="evidence" value="ECO:0007669"/>
    <property type="project" value="InterPro"/>
</dbReference>
<name>A0AAW9SKC2_9RHOB</name>
<dbReference type="InterPro" id="IPR038461">
    <property type="entry name" value="Schlafen_AlbA_2_dom_sf"/>
</dbReference>
<evidence type="ECO:0000313" key="3">
    <source>
        <dbReference type="Proteomes" id="UP001428774"/>
    </source>
</evidence>
<dbReference type="EMBL" id="JBDNCH010000004">
    <property type="protein sequence ID" value="MEN9063097.1"/>
    <property type="molecule type" value="Genomic_DNA"/>
</dbReference>
<dbReference type="RefSeq" id="WP_347168202.1">
    <property type="nucleotide sequence ID" value="NZ_JBDNCH010000004.1"/>
</dbReference>
<dbReference type="Pfam" id="PF04326">
    <property type="entry name" value="SLFN_AlbA_2"/>
    <property type="match status" value="1"/>
</dbReference>
<comment type="caution">
    <text evidence="2">The sequence shown here is derived from an EMBL/GenBank/DDBJ whole genome shotgun (WGS) entry which is preliminary data.</text>
</comment>
<dbReference type="InterPro" id="IPR007421">
    <property type="entry name" value="Schlafen_AlbA_2_dom"/>
</dbReference>
<proteinExistence type="predicted"/>